<dbReference type="AlphaFoldDB" id="A0A927FS08"/>
<keyword evidence="3" id="KW-1185">Reference proteome</keyword>
<accession>A0A927FS08</accession>
<dbReference type="Gene3D" id="1.40.20.10">
    <property type="entry name" value="CHAD domain"/>
    <property type="match status" value="1"/>
</dbReference>
<proteinExistence type="predicted"/>
<dbReference type="InterPro" id="IPR007899">
    <property type="entry name" value="CHAD_dom"/>
</dbReference>
<dbReference type="PROSITE" id="PS51708">
    <property type="entry name" value="CHAD"/>
    <property type="match status" value="1"/>
</dbReference>
<comment type="caution">
    <text evidence="2">The sequence shown here is derived from an EMBL/GenBank/DDBJ whole genome shotgun (WGS) entry which is preliminary data.</text>
</comment>
<dbReference type="Proteomes" id="UP000654108">
    <property type="component" value="Unassembled WGS sequence"/>
</dbReference>
<dbReference type="EMBL" id="JACYFU010000001">
    <property type="protein sequence ID" value="MBD8064362.1"/>
    <property type="molecule type" value="Genomic_DNA"/>
</dbReference>
<dbReference type="PANTHER" id="PTHR39339:SF1">
    <property type="entry name" value="CHAD DOMAIN-CONTAINING PROTEIN"/>
    <property type="match status" value="1"/>
</dbReference>
<evidence type="ECO:0000313" key="3">
    <source>
        <dbReference type="Proteomes" id="UP000654108"/>
    </source>
</evidence>
<evidence type="ECO:0000313" key="2">
    <source>
        <dbReference type="EMBL" id="MBD8064362.1"/>
    </source>
</evidence>
<sequence length="301" mass="34240">MSFAFKHSDNVASQVRSIVLGQADKALEQIEAGDGFPAAVHQIRKTCKQTRGMLRLVRPCFERYREENEAFKSIAASLSSSRDSSVMVETFTGLFPPGAPYASEDVRPALEEVRIRLDARAMHVHEQTDQQTLLANAAERLRDAKQRINDWSFTEKGVHILLPGLEQSFRKLRRGLERARAEPSAETLHELRKSAKYHWYHVRLWQPAAPDLLSAHASMLDRVGDALGDHHNLAVLREWLETATIGHETLRDTLLHKVEMRQQVLLEEALPLLSQLAAEKPGALGRRYRQYWTLLGERDGR</sequence>
<dbReference type="SMART" id="SM00880">
    <property type="entry name" value="CHAD"/>
    <property type="match status" value="1"/>
</dbReference>
<dbReference type="InterPro" id="IPR038186">
    <property type="entry name" value="CHAD_dom_sf"/>
</dbReference>
<protein>
    <submittedName>
        <fullName evidence="2">CHAD domain-containing protein</fullName>
    </submittedName>
</protein>
<dbReference type="RefSeq" id="WP_191772461.1">
    <property type="nucleotide sequence ID" value="NZ_JACYFU010000001.1"/>
</dbReference>
<dbReference type="PANTHER" id="PTHR39339">
    <property type="entry name" value="SLR1444 PROTEIN"/>
    <property type="match status" value="1"/>
</dbReference>
<dbReference type="Pfam" id="PF05235">
    <property type="entry name" value="CHAD"/>
    <property type="match status" value="1"/>
</dbReference>
<reference evidence="2" key="1">
    <citation type="submission" date="2020-09" db="EMBL/GenBank/DDBJ databases">
        <title>Genome seq and assembly of Devosia sp.</title>
        <authorList>
            <person name="Chhetri G."/>
        </authorList>
    </citation>
    <scope>NUCLEOTIDE SEQUENCE</scope>
    <source>
        <strain evidence="2">PTR5</strain>
    </source>
</reference>
<organism evidence="2 3">
    <name type="scientific">Devosia oryzisoli</name>
    <dbReference type="NCBI Taxonomy" id="2774138"/>
    <lineage>
        <taxon>Bacteria</taxon>
        <taxon>Pseudomonadati</taxon>
        <taxon>Pseudomonadota</taxon>
        <taxon>Alphaproteobacteria</taxon>
        <taxon>Hyphomicrobiales</taxon>
        <taxon>Devosiaceae</taxon>
        <taxon>Devosia</taxon>
    </lineage>
</organism>
<gene>
    <name evidence="2" type="ORF">IC608_02580</name>
</gene>
<feature type="domain" description="CHAD" evidence="1">
    <location>
        <begin position="8"/>
        <end position="282"/>
    </location>
</feature>
<name>A0A927FS08_9HYPH</name>
<evidence type="ECO:0000259" key="1">
    <source>
        <dbReference type="PROSITE" id="PS51708"/>
    </source>
</evidence>